<dbReference type="AlphaFoldDB" id="A0A397TA85"/>
<comment type="caution">
    <text evidence="2">The sequence shown here is derived from an EMBL/GenBank/DDBJ whole genome shotgun (WGS) entry which is preliminary data.</text>
</comment>
<feature type="transmembrane region" description="Helical" evidence="1">
    <location>
        <begin position="81"/>
        <end position="98"/>
    </location>
</feature>
<evidence type="ECO:0000313" key="2">
    <source>
        <dbReference type="EMBL" id="RIA95180.1"/>
    </source>
</evidence>
<dbReference type="Proteomes" id="UP000265703">
    <property type="component" value="Unassembled WGS sequence"/>
</dbReference>
<protein>
    <submittedName>
        <fullName evidence="2">Uncharacterized protein</fullName>
    </submittedName>
</protein>
<keyword evidence="1" id="KW-1133">Transmembrane helix</keyword>
<evidence type="ECO:0000313" key="3">
    <source>
        <dbReference type="Proteomes" id="UP000265703"/>
    </source>
</evidence>
<keyword evidence="1" id="KW-0472">Membrane</keyword>
<proteinExistence type="predicted"/>
<evidence type="ECO:0000256" key="1">
    <source>
        <dbReference type="SAM" id="Phobius"/>
    </source>
</evidence>
<organism evidence="2 3">
    <name type="scientific">Glomus cerebriforme</name>
    <dbReference type="NCBI Taxonomy" id="658196"/>
    <lineage>
        <taxon>Eukaryota</taxon>
        <taxon>Fungi</taxon>
        <taxon>Fungi incertae sedis</taxon>
        <taxon>Mucoromycota</taxon>
        <taxon>Glomeromycotina</taxon>
        <taxon>Glomeromycetes</taxon>
        <taxon>Glomerales</taxon>
        <taxon>Glomeraceae</taxon>
        <taxon>Glomus</taxon>
    </lineage>
</organism>
<sequence>MELCVVVKLTSLWRFSKEKFERSYSNSHGTLFNVNFALNVEILPILLGGSFLKLLRTSSILFTLLENNLTQSFVSLQSRHCLGGLLLILLLLLLLRLIF</sequence>
<gene>
    <name evidence="2" type="ORF">C1645_758126</name>
</gene>
<feature type="transmembrane region" description="Helical" evidence="1">
    <location>
        <begin position="36"/>
        <end position="55"/>
    </location>
</feature>
<accession>A0A397TA85</accession>
<name>A0A397TA85_9GLOM</name>
<keyword evidence="1" id="KW-0812">Transmembrane</keyword>
<dbReference type="EMBL" id="QKYT01000066">
    <property type="protein sequence ID" value="RIA95180.1"/>
    <property type="molecule type" value="Genomic_DNA"/>
</dbReference>
<keyword evidence="3" id="KW-1185">Reference proteome</keyword>
<reference evidence="2 3" key="1">
    <citation type="submission" date="2018-06" db="EMBL/GenBank/DDBJ databases">
        <title>Comparative genomics reveals the genomic features of Rhizophagus irregularis, R. cerebriforme, R. diaphanum and Gigaspora rosea, and their symbiotic lifestyle signature.</title>
        <authorList>
            <person name="Morin E."/>
            <person name="San Clemente H."/>
            <person name="Chen E.C.H."/>
            <person name="De La Providencia I."/>
            <person name="Hainaut M."/>
            <person name="Kuo A."/>
            <person name="Kohler A."/>
            <person name="Murat C."/>
            <person name="Tang N."/>
            <person name="Roy S."/>
            <person name="Loubradou J."/>
            <person name="Henrissat B."/>
            <person name="Grigoriev I.V."/>
            <person name="Corradi N."/>
            <person name="Roux C."/>
            <person name="Martin F.M."/>
        </authorList>
    </citation>
    <scope>NUCLEOTIDE SEQUENCE [LARGE SCALE GENOMIC DNA]</scope>
    <source>
        <strain evidence="2 3">DAOM 227022</strain>
    </source>
</reference>